<dbReference type="Pfam" id="PF16125">
    <property type="entry name" value="DUF4837"/>
    <property type="match status" value="1"/>
</dbReference>
<protein>
    <recommendedName>
        <fullName evidence="2">DUF4837 domain-containing protein</fullName>
    </recommendedName>
</protein>
<dbReference type="EMBL" id="UINC01001716">
    <property type="protein sequence ID" value="SUZ87259.1"/>
    <property type="molecule type" value="Genomic_DNA"/>
</dbReference>
<evidence type="ECO:0008006" key="2">
    <source>
        <dbReference type="Google" id="ProtNLM"/>
    </source>
</evidence>
<sequence>VFNDTLLTPEPEPFYKVKFSDPANYQALKTQTNLIIASIGDFDLNPATKLVKDLLGVKKFNQTLEGDPVILSKDQFAKNQLFMIVSGSDSDSIKEYFLENNEWIKSQYNTNFDKKQSQYLLETQHQEDKESMLLESYGWNINLPWGWEIIRNETDSNFVWIGQEMPFRWLAVYWRDGNHFSKETATELANNFPKEYFKSIQYNNDFLSIDWIDHYREDAAYKISGLWESIEGAKGGPFQGHLFYDNESDRTFYITYLVYNPGGRKAFYIRQMDLIAQTFRVK</sequence>
<organism evidence="1">
    <name type="scientific">marine metagenome</name>
    <dbReference type="NCBI Taxonomy" id="408172"/>
    <lineage>
        <taxon>unclassified sequences</taxon>
        <taxon>metagenomes</taxon>
        <taxon>ecological metagenomes</taxon>
    </lineage>
</organism>
<accession>A0A381R8V0</accession>
<dbReference type="AlphaFoldDB" id="A0A381R8V0"/>
<evidence type="ECO:0000313" key="1">
    <source>
        <dbReference type="EMBL" id="SUZ87259.1"/>
    </source>
</evidence>
<feature type="non-terminal residue" evidence="1">
    <location>
        <position position="1"/>
    </location>
</feature>
<gene>
    <name evidence="1" type="ORF">METZ01_LOCUS40113</name>
</gene>
<dbReference type="InterPro" id="IPR032286">
    <property type="entry name" value="DUF4837"/>
</dbReference>
<proteinExistence type="predicted"/>
<reference evidence="1" key="1">
    <citation type="submission" date="2018-05" db="EMBL/GenBank/DDBJ databases">
        <authorList>
            <person name="Lanie J.A."/>
            <person name="Ng W.-L."/>
            <person name="Kazmierczak K.M."/>
            <person name="Andrzejewski T.M."/>
            <person name="Davidsen T.M."/>
            <person name="Wayne K.J."/>
            <person name="Tettelin H."/>
            <person name="Glass J.I."/>
            <person name="Rusch D."/>
            <person name="Podicherti R."/>
            <person name="Tsui H.-C.T."/>
            <person name="Winkler M.E."/>
        </authorList>
    </citation>
    <scope>NUCLEOTIDE SEQUENCE</scope>
</reference>
<name>A0A381R8V0_9ZZZZ</name>